<dbReference type="InterPro" id="IPR002225">
    <property type="entry name" value="3Beta_OHSteriod_DH/Estase"/>
</dbReference>
<organism evidence="2">
    <name type="scientific">Blastobotrys adeninivorans</name>
    <name type="common">Yeast</name>
    <name type="synonym">Arxula adeninivorans</name>
    <dbReference type="NCBI Taxonomy" id="409370"/>
    <lineage>
        <taxon>Eukaryota</taxon>
        <taxon>Fungi</taxon>
        <taxon>Dikarya</taxon>
        <taxon>Ascomycota</taxon>
        <taxon>Saccharomycotina</taxon>
        <taxon>Dipodascomycetes</taxon>
        <taxon>Dipodascales</taxon>
        <taxon>Trichomonascaceae</taxon>
        <taxon>Blastobotrys</taxon>
    </lineage>
</organism>
<reference evidence="2" key="1">
    <citation type="submission" date="2014-02" db="EMBL/GenBank/DDBJ databases">
        <authorList>
            <person name="Genoscope - CEA"/>
        </authorList>
    </citation>
    <scope>NUCLEOTIDE SEQUENCE</scope>
    <source>
        <strain evidence="2">LS3</strain>
    </source>
</reference>
<dbReference type="Gene3D" id="3.40.50.720">
    <property type="entry name" value="NAD(P)-binding Rossmann-like Domain"/>
    <property type="match status" value="1"/>
</dbReference>
<protein>
    <submittedName>
        <fullName evidence="2">ARAD1C13574p</fullName>
    </submittedName>
</protein>
<dbReference type="EMBL" id="HG937693">
    <property type="protein sequence ID" value="CDP34487.1"/>
    <property type="molecule type" value="Genomic_DNA"/>
</dbReference>
<dbReference type="InterPro" id="IPR036291">
    <property type="entry name" value="NAD(P)-bd_dom_sf"/>
</dbReference>
<reference evidence="2" key="2">
    <citation type="submission" date="2014-06" db="EMBL/GenBank/DDBJ databases">
        <title>The complete genome of Blastobotrys (Arxula) adeninivorans LS3 - a yeast of biotechnological interest.</title>
        <authorList>
            <person name="Kunze G."/>
            <person name="Gaillardin C."/>
            <person name="Czernicka M."/>
            <person name="Durrens P."/>
            <person name="Martin T."/>
            <person name="Boer E."/>
            <person name="Gabaldon T."/>
            <person name="Cruz J."/>
            <person name="Talla E."/>
            <person name="Marck C."/>
            <person name="Goffeau A."/>
            <person name="Barbe V."/>
            <person name="Baret P."/>
            <person name="Baronian K."/>
            <person name="Beier S."/>
            <person name="Bleykasten C."/>
            <person name="Bode R."/>
            <person name="Casaregola S."/>
            <person name="Despons L."/>
            <person name="Fairhead C."/>
            <person name="Giersberg M."/>
            <person name="Gierski P."/>
            <person name="Hahnel U."/>
            <person name="Hartmann A."/>
            <person name="Jankowska D."/>
            <person name="Jubin C."/>
            <person name="Jung P."/>
            <person name="Lafontaine I."/>
            <person name="Leh-Louis V."/>
            <person name="Lemaire M."/>
            <person name="Marcet-Houben M."/>
            <person name="Mascher M."/>
            <person name="Morel G."/>
            <person name="Richard G.-F."/>
            <person name="Riechen J."/>
            <person name="Sacerdot C."/>
            <person name="Sarkar A."/>
            <person name="Savel G."/>
            <person name="Schacherer J."/>
            <person name="Sherman D."/>
            <person name="Straub M.-L."/>
            <person name="Stein N."/>
            <person name="Thierry A."/>
            <person name="Trautwein-Schult A."/>
            <person name="Westhof E."/>
            <person name="Worch S."/>
            <person name="Dujon B."/>
            <person name="Souciet J.-L."/>
            <person name="Wincker P."/>
            <person name="Scholz U."/>
            <person name="Neuveglise N."/>
        </authorList>
    </citation>
    <scope>NUCLEOTIDE SEQUENCE</scope>
    <source>
        <strain evidence="2">LS3</strain>
    </source>
</reference>
<evidence type="ECO:0000313" key="2">
    <source>
        <dbReference type="EMBL" id="CDP34487.1"/>
    </source>
</evidence>
<sequence>MNSVLLVGGSGFLGLHLIEEFWNVSPRPNISVLDIRPLPPVSPNFYSFDPTQINVYTGDITSEEEVIKVIKQTKPDVIVHSASPIHGLGEKVYRMVNVVGTTNLVNCAKKLKVKAFVYTSSAGVLFNGNDLHNADESWPYAYPHMDAYNETKATAEQFVLDNSSDTFRTAAIRPAGIFGPGDRQLIPGLRDVGRQNRHGFALGDNLNLFDVTYVGNVAYAHVLAAQKLLDPKSVKSVNGEAFLVTNDSPIYFWSLGREIWKYDGKIAEKTISIPYKIALALGYLSQIACYFVGKEPTLTPFRVRTTCATRYFNISKAKNLLGYKPKVGLEEAIKISLKSMDETIG</sequence>
<dbReference type="GO" id="GO:0016616">
    <property type="term" value="F:oxidoreductase activity, acting on the CH-OH group of donors, NAD or NADP as acceptor"/>
    <property type="evidence" value="ECO:0007669"/>
    <property type="project" value="InterPro"/>
</dbReference>
<gene>
    <name evidence="2" type="ORF">GNLVRS02_ARAD1C13574g</name>
</gene>
<evidence type="ECO:0000259" key="1">
    <source>
        <dbReference type="Pfam" id="PF01073"/>
    </source>
</evidence>
<accession>A0A060T6E9</accession>
<dbReference type="GO" id="GO:0006694">
    <property type="term" value="P:steroid biosynthetic process"/>
    <property type="evidence" value="ECO:0007669"/>
    <property type="project" value="InterPro"/>
</dbReference>
<dbReference type="Pfam" id="PF01073">
    <property type="entry name" value="3Beta_HSD"/>
    <property type="match status" value="1"/>
</dbReference>
<dbReference type="PhylomeDB" id="A0A060T6E9"/>
<name>A0A060T6E9_BLAAD</name>
<proteinExistence type="predicted"/>
<dbReference type="SUPFAM" id="SSF51735">
    <property type="entry name" value="NAD(P)-binding Rossmann-fold domains"/>
    <property type="match status" value="1"/>
</dbReference>
<feature type="domain" description="3-beta hydroxysteroid dehydrogenase/isomerase" evidence="1">
    <location>
        <begin position="6"/>
        <end position="274"/>
    </location>
</feature>
<dbReference type="PANTHER" id="PTHR43000">
    <property type="entry name" value="DTDP-D-GLUCOSE 4,6-DEHYDRATASE-RELATED"/>
    <property type="match status" value="1"/>
</dbReference>
<dbReference type="AlphaFoldDB" id="A0A060T6E9"/>